<comment type="caution">
    <text evidence="15">The sequence shown here is derived from an EMBL/GenBank/DDBJ whole genome shotgun (WGS) entry which is preliminary data.</text>
</comment>
<comment type="subcellular location">
    <subcellularLocation>
        <location evidence="1">Membrane</location>
        <topology evidence="1">Multi-pass membrane protein</topology>
    </subcellularLocation>
</comment>
<reference evidence="15" key="1">
    <citation type="submission" date="2022-07" db="EMBL/GenBank/DDBJ databases">
        <title>Chromosome-level genome of Muraenolepis orangiensis.</title>
        <authorList>
            <person name="Kim J."/>
        </authorList>
    </citation>
    <scope>NUCLEOTIDE SEQUENCE</scope>
    <source>
        <strain evidence="15">KU_S4_2022</strain>
        <tissue evidence="15">Muscle</tissue>
    </source>
</reference>
<keyword evidence="4" id="KW-0107">Calcium channel</keyword>
<keyword evidence="16" id="KW-1185">Reference proteome</keyword>
<dbReference type="GO" id="GO:0005891">
    <property type="term" value="C:voltage-gated calcium channel complex"/>
    <property type="evidence" value="ECO:0007669"/>
    <property type="project" value="TreeGrafter"/>
</dbReference>
<accession>A0A9Q0D8C9</accession>
<dbReference type="PANTHER" id="PTHR45628:SF37">
    <property type="entry name" value="VOLTAGE-DEPENDENT T-TYPE CALCIUM CHANNEL SUBUNIT ALPHA-1H"/>
    <property type="match status" value="1"/>
</dbReference>
<evidence type="ECO:0000256" key="5">
    <source>
        <dbReference type="ARBA" id="ARBA00022692"/>
    </source>
</evidence>
<feature type="signal peptide" evidence="13">
    <location>
        <begin position="1"/>
        <end position="15"/>
    </location>
</feature>
<dbReference type="InterPro" id="IPR005821">
    <property type="entry name" value="Ion_trans_dom"/>
</dbReference>
<feature type="non-terminal residue" evidence="15">
    <location>
        <position position="114"/>
    </location>
</feature>
<dbReference type="Proteomes" id="UP001148018">
    <property type="component" value="Unassembled WGS sequence"/>
</dbReference>
<keyword evidence="9" id="KW-0406">Ion transport</keyword>
<keyword evidence="5" id="KW-0812">Transmembrane</keyword>
<feature type="domain" description="Ion transport" evidence="14">
    <location>
        <begin position="5"/>
        <end position="52"/>
    </location>
</feature>
<keyword evidence="10" id="KW-0472">Membrane</keyword>
<keyword evidence="7" id="KW-0851">Voltage-gated channel</keyword>
<evidence type="ECO:0000256" key="3">
    <source>
        <dbReference type="ARBA" id="ARBA00022568"/>
    </source>
</evidence>
<evidence type="ECO:0000259" key="14">
    <source>
        <dbReference type="Pfam" id="PF00520"/>
    </source>
</evidence>
<evidence type="ECO:0000313" key="15">
    <source>
        <dbReference type="EMBL" id="KAJ3583686.1"/>
    </source>
</evidence>
<sequence>VGNLGLLFFIYAALGVELFGKLECNDDNPCEGLSRHATFENFGMAFLTLFRASPDRSTTLRRWALSSDLMASITRSVDSAAAARPLTPDHAPLRPHPRALPAPGCTSPPACFSR</sequence>
<keyword evidence="11" id="KW-0407">Ion channel</keyword>
<feature type="region of interest" description="Disordered" evidence="12">
    <location>
        <begin position="84"/>
        <end position="114"/>
    </location>
</feature>
<evidence type="ECO:0000256" key="1">
    <source>
        <dbReference type="ARBA" id="ARBA00004141"/>
    </source>
</evidence>
<gene>
    <name evidence="15" type="ORF">NHX12_015906</name>
</gene>
<keyword evidence="13" id="KW-0732">Signal</keyword>
<evidence type="ECO:0000256" key="8">
    <source>
        <dbReference type="ARBA" id="ARBA00022989"/>
    </source>
</evidence>
<dbReference type="OrthoDB" id="416585at2759"/>
<evidence type="ECO:0000256" key="12">
    <source>
        <dbReference type="SAM" id="MobiDB-lite"/>
    </source>
</evidence>
<evidence type="ECO:0000256" key="7">
    <source>
        <dbReference type="ARBA" id="ARBA00022882"/>
    </source>
</evidence>
<dbReference type="AlphaFoldDB" id="A0A9Q0D8C9"/>
<evidence type="ECO:0000256" key="4">
    <source>
        <dbReference type="ARBA" id="ARBA00022673"/>
    </source>
</evidence>
<dbReference type="EMBL" id="JANIIK010000156">
    <property type="protein sequence ID" value="KAJ3583686.1"/>
    <property type="molecule type" value="Genomic_DNA"/>
</dbReference>
<dbReference type="InterPro" id="IPR050599">
    <property type="entry name" value="VDCC_alpha-1_subunit"/>
</dbReference>
<organism evidence="15 16">
    <name type="scientific">Muraenolepis orangiensis</name>
    <name type="common">Patagonian moray cod</name>
    <dbReference type="NCBI Taxonomy" id="630683"/>
    <lineage>
        <taxon>Eukaryota</taxon>
        <taxon>Metazoa</taxon>
        <taxon>Chordata</taxon>
        <taxon>Craniata</taxon>
        <taxon>Vertebrata</taxon>
        <taxon>Euteleostomi</taxon>
        <taxon>Actinopterygii</taxon>
        <taxon>Neopterygii</taxon>
        <taxon>Teleostei</taxon>
        <taxon>Neoteleostei</taxon>
        <taxon>Acanthomorphata</taxon>
        <taxon>Zeiogadaria</taxon>
        <taxon>Gadariae</taxon>
        <taxon>Gadiformes</taxon>
        <taxon>Muraenolepidoidei</taxon>
        <taxon>Muraenolepididae</taxon>
        <taxon>Muraenolepis</taxon>
    </lineage>
</organism>
<keyword evidence="2" id="KW-0813">Transport</keyword>
<evidence type="ECO:0000313" key="16">
    <source>
        <dbReference type="Proteomes" id="UP001148018"/>
    </source>
</evidence>
<evidence type="ECO:0000256" key="11">
    <source>
        <dbReference type="ARBA" id="ARBA00023303"/>
    </source>
</evidence>
<evidence type="ECO:0000256" key="9">
    <source>
        <dbReference type="ARBA" id="ARBA00023065"/>
    </source>
</evidence>
<keyword evidence="3" id="KW-0109">Calcium transport</keyword>
<dbReference type="Pfam" id="PF00520">
    <property type="entry name" value="Ion_trans"/>
    <property type="match status" value="1"/>
</dbReference>
<evidence type="ECO:0000256" key="10">
    <source>
        <dbReference type="ARBA" id="ARBA00023136"/>
    </source>
</evidence>
<dbReference type="GO" id="GO:0098703">
    <property type="term" value="P:calcium ion import across plasma membrane"/>
    <property type="evidence" value="ECO:0007669"/>
    <property type="project" value="TreeGrafter"/>
</dbReference>
<dbReference type="GO" id="GO:0008331">
    <property type="term" value="F:high voltage-gated calcium channel activity"/>
    <property type="evidence" value="ECO:0007669"/>
    <property type="project" value="TreeGrafter"/>
</dbReference>
<evidence type="ECO:0000256" key="6">
    <source>
        <dbReference type="ARBA" id="ARBA00022837"/>
    </source>
</evidence>
<evidence type="ECO:0000256" key="13">
    <source>
        <dbReference type="SAM" id="SignalP"/>
    </source>
</evidence>
<name>A0A9Q0D8C9_9TELE</name>
<keyword evidence="6" id="KW-0106">Calcium</keyword>
<proteinExistence type="predicted"/>
<dbReference type="PANTHER" id="PTHR45628">
    <property type="entry name" value="VOLTAGE-DEPENDENT CALCIUM CHANNEL TYPE A SUBUNIT ALPHA-1"/>
    <property type="match status" value="1"/>
</dbReference>
<evidence type="ECO:0000256" key="2">
    <source>
        <dbReference type="ARBA" id="ARBA00022448"/>
    </source>
</evidence>
<keyword evidence="8" id="KW-1133">Transmembrane helix</keyword>
<feature type="chain" id="PRO_5040183655" description="Ion transport domain-containing protein" evidence="13">
    <location>
        <begin position="16"/>
        <end position="114"/>
    </location>
</feature>
<dbReference type="Gene3D" id="1.10.287.70">
    <property type="match status" value="1"/>
</dbReference>
<protein>
    <recommendedName>
        <fullName evidence="14">Ion transport domain-containing protein</fullName>
    </recommendedName>
</protein>